<feature type="transmembrane region" description="Helical" evidence="7">
    <location>
        <begin position="198"/>
        <end position="218"/>
    </location>
</feature>
<feature type="transmembrane region" description="Helical" evidence="7">
    <location>
        <begin position="316"/>
        <end position="332"/>
    </location>
</feature>
<sequence length="342" mass="37997">MGKTALCRFTQSISRNRSKNPGFGCCRSWRGSRSEVGIQKEEEESDMKRTMAAHAEAWLCLLLWGGTMVSTKILLGSVSPVLQLFLRFLIAYLTLRICYPQKLVLVDKKDELYFFICGSVGITFNLVFQNMALQYTKATNASVIIASAPMVTAVLVHLFTEEKQLHRNFVIGFILSMTGIVLVSTNGRGMSLELKGDLLVGCAALSWGIYSFTLRKIAKKNYDMLCCTRRIFFYGLLTMFPILPFVDCSIRPAGSSWIFIAVNLLYLGIFASAFCYAVWNHVSGILGVVKTNVYLYALPLVTFLFAALILKERVSAAGFCGIIFTIAGLILSERKPGKGKVE</sequence>
<keyword evidence="6 7" id="KW-0472">Membrane</keyword>
<feature type="transmembrane region" description="Helical" evidence="7">
    <location>
        <begin position="57"/>
        <end position="75"/>
    </location>
</feature>
<keyword evidence="3" id="KW-1003">Cell membrane</keyword>
<evidence type="ECO:0000256" key="5">
    <source>
        <dbReference type="ARBA" id="ARBA00022989"/>
    </source>
</evidence>
<feature type="transmembrane region" description="Helical" evidence="7">
    <location>
        <begin position="258"/>
        <end position="279"/>
    </location>
</feature>
<name>A0A426DHV9_9FIRM</name>
<comment type="similarity">
    <text evidence="2">Belongs to the EamA transporter family.</text>
</comment>
<feature type="transmembrane region" description="Helical" evidence="7">
    <location>
        <begin position="291"/>
        <end position="310"/>
    </location>
</feature>
<keyword evidence="4 7" id="KW-0812">Transmembrane</keyword>
<dbReference type="Proteomes" id="UP000274920">
    <property type="component" value="Unassembled WGS sequence"/>
</dbReference>
<evidence type="ECO:0000256" key="2">
    <source>
        <dbReference type="ARBA" id="ARBA00007362"/>
    </source>
</evidence>
<dbReference type="AlphaFoldDB" id="A0A426DHV9"/>
<dbReference type="PANTHER" id="PTHR32322:SF18">
    <property type="entry name" value="S-ADENOSYLMETHIONINE_S-ADENOSYLHOMOCYSTEINE TRANSPORTER"/>
    <property type="match status" value="1"/>
</dbReference>
<proteinExistence type="inferred from homology"/>
<accession>A0A426DHV9</accession>
<evidence type="ECO:0000256" key="1">
    <source>
        <dbReference type="ARBA" id="ARBA00004651"/>
    </source>
</evidence>
<reference evidence="9" key="1">
    <citation type="submission" date="2018-10" db="EMBL/GenBank/DDBJ databases">
        <title>Schaedlerella arabinophila gen. nov. sp. nov., isolated from the mouse intestinal tract and comparative analysis with the genome of the closely related altered Schaedler flora strain ASF502.</title>
        <authorList>
            <person name="Miyake S."/>
            <person name="Soh M."/>
            <person name="Seedorf H."/>
        </authorList>
    </citation>
    <scope>NUCLEOTIDE SEQUENCE [LARGE SCALE GENOMIC DNA]</scope>
    <source>
        <strain evidence="9">DSM 106076</strain>
    </source>
</reference>
<evidence type="ECO:0000313" key="10">
    <source>
        <dbReference type="Proteomes" id="UP000274920"/>
    </source>
</evidence>
<evidence type="ECO:0000256" key="3">
    <source>
        <dbReference type="ARBA" id="ARBA00022475"/>
    </source>
</evidence>
<comment type="subcellular location">
    <subcellularLocation>
        <location evidence="1">Cell membrane</location>
        <topology evidence="1">Multi-pass membrane protein</topology>
    </subcellularLocation>
</comment>
<feature type="transmembrane region" description="Helical" evidence="7">
    <location>
        <begin position="140"/>
        <end position="160"/>
    </location>
</feature>
<dbReference type="InterPro" id="IPR000620">
    <property type="entry name" value="EamA_dom"/>
</dbReference>
<dbReference type="Pfam" id="PF00892">
    <property type="entry name" value="EamA"/>
    <property type="match status" value="2"/>
</dbReference>
<organism evidence="9 10">
    <name type="scientific">Schaedlerella arabinosiphila</name>
    <dbReference type="NCBI Taxonomy" id="2044587"/>
    <lineage>
        <taxon>Bacteria</taxon>
        <taxon>Bacillati</taxon>
        <taxon>Bacillota</taxon>
        <taxon>Clostridia</taxon>
        <taxon>Lachnospirales</taxon>
        <taxon>Lachnospiraceae</taxon>
        <taxon>Schaedlerella</taxon>
    </lineage>
</organism>
<dbReference type="PANTHER" id="PTHR32322">
    <property type="entry name" value="INNER MEMBRANE TRANSPORTER"/>
    <property type="match status" value="1"/>
</dbReference>
<dbReference type="EMBL" id="RHJS01000002">
    <property type="protein sequence ID" value="RRK32324.1"/>
    <property type="molecule type" value="Genomic_DNA"/>
</dbReference>
<keyword evidence="5 7" id="KW-1133">Transmembrane helix</keyword>
<comment type="caution">
    <text evidence="9">The sequence shown here is derived from an EMBL/GenBank/DDBJ whole genome shotgun (WGS) entry which is preliminary data.</text>
</comment>
<dbReference type="InterPro" id="IPR037185">
    <property type="entry name" value="EmrE-like"/>
</dbReference>
<feature type="transmembrane region" description="Helical" evidence="7">
    <location>
        <begin position="111"/>
        <end position="128"/>
    </location>
</feature>
<feature type="domain" description="EamA" evidence="8">
    <location>
        <begin position="195"/>
        <end position="331"/>
    </location>
</feature>
<feature type="transmembrane region" description="Helical" evidence="7">
    <location>
        <begin position="169"/>
        <end position="186"/>
    </location>
</feature>
<dbReference type="GO" id="GO:0005886">
    <property type="term" value="C:plasma membrane"/>
    <property type="evidence" value="ECO:0007669"/>
    <property type="project" value="UniProtKB-SubCell"/>
</dbReference>
<keyword evidence="10" id="KW-1185">Reference proteome</keyword>
<feature type="transmembrane region" description="Helical" evidence="7">
    <location>
        <begin position="230"/>
        <end position="246"/>
    </location>
</feature>
<gene>
    <name evidence="9" type="ORF">EBB54_13860</name>
</gene>
<evidence type="ECO:0000313" key="9">
    <source>
        <dbReference type="EMBL" id="RRK32324.1"/>
    </source>
</evidence>
<protein>
    <submittedName>
        <fullName evidence="9">DMT family transporter</fullName>
    </submittedName>
</protein>
<evidence type="ECO:0000256" key="7">
    <source>
        <dbReference type="SAM" id="Phobius"/>
    </source>
</evidence>
<feature type="domain" description="EamA" evidence="8">
    <location>
        <begin position="59"/>
        <end position="185"/>
    </location>
</feature>
<evidence type="ECO:0000256" key="4">
    <source>
        <dbReference type="ARBA" id="ARBA00022692"/>
    </source>
</evidence>
<evidence type="ECO:0000259" key="8">
    <source>
        <dbReference type="Pfam" id="PF00892"/>
    </source>
</evidence>
<dbReference type="InterPro" id="IPR050638">
    <property type="entry name" value="AA-Vitamin_Transporters"/>
</dbReference>
<feature type="transmembrane region" description="Helical" evidence="7">
    <location>
        <begin position="81"/>
        <end position="99"/>
    </location>
</feature>
<dbReference type="SUPFAM" id="SSF103481">
    <property type="entry name" value="Multidrug resistance efflux transporter EmrE"/>
    <property type="match status" value="2"/>
</dbReference>
<evidence type="ECO:0000256" key="6">
    <source>
        <dbReference type="ARBA" id="ARBA00023136"/>
    </source>
</evidence>